<keyword evidence="1 7" id="KW-0167">Capsid protein</keyword>
<name>A0A385PLU4_9PAPI</name>
<dbReference type="Gene3D" id="2.60.175.20">
    <property type="entry name" value="Major capsid L1 (late) superfamily, Papillomavirus"/>
    <property type="match status" value="2"/>
</dbReference>
<evidence type="ECO:0000256" key="8">
    <source>
        <dbReference type="RuleBase" id="RU361248"/>
    </source>
</evidence>
<accession>A0A385PLU4</accession>
<dbReference type="GO" id="GO:0005198">
    <property type="term" value="F:structural molecule activity"/>
    <property type="evidence" value="ECO:0007669"/>
    <property type="project" value="UniProtKB-UniRule"/>
</dbReference>
<keyword evidence="2 7" id="KW-0945">Host-virus interaction</keyword>
<dbReference type="GO" id="GO:0042025">
    <property type="term" value="C:host cell nucleus"/>
    <property type="evidence" value="ECO:0007669"/>
    <property type="project" value="UniProtKB-SubCell"/>
</dbReference>
<comment type="subcellular location">
    <subcellularLocation>
        <location evidence="7">Virion</location>
    </subcellularLocation>
    <subcellularLocation>
        <location evidence="7">Host nucleus</location>
    </subcellularLocation>
</comment>
<evidence type="ECO:0000256" key="2">
    <source>
        <dbReference type="ARBA" id="ARBA00022581"/>
    </source>
</evidence>
<dbReference type="InterPro" id="IPR011222">
    <property type="entry name" value="dsDNA_vir_gr_I_capsid"/>
</dbReference>
<keyword evidence="8" id="KW-1145">T=7 icosahedral capsid protein</keyword>
<feature type="disulfide bond" description="Interchain (with Cys-472)" evidence="7">
    <location>
        <position position="205"/>
    </location>
</feature>
<dbReference type="InterPro" id="IPR002210">
    <property type="entry name" value="Capsid_L1_Papillomavir"/>
</dbReference>
<keyword evidence="7" id="KW-1162">Viral penetration into host cytoplasm</keyword>
<reference evidence="9" key="1">
    <citation type="journal article" date="2018" name="Nat. Med.">
        <title>Expanded skin virome in DOCK8-deficient patients.</title>
        <authorList>
            <consortium name="NISC Comparative Sequencing Program"/>
            <person name="Tirosh O."/>
            <person name="Conlan S."/>
            <person name="Deming C."/>
            <person name="Lee-Lin S.Q."/>
            <person name="Huang X."/>
            <person name="Su H.C."/>
            <person name="Freeman A.F."/>
            <person name="Segre J.A."/>
            <person name="Kong H.H."/>
        </authorList>
    </citation>
    <scope>NUCLEOTIDE SEQUENCE</scope>
    <source>
        <strain evidence="9">HPV-mSK_221</strain>
    </source>
</reference>
<keyword evidence="5 7" id="KW-0426">Late protein</keyword>
<proteinExistence type="inferred from homology"/>
<keyword evidence="3 7" id="KW-1161">Viral attachment to host cell</keyword>
<comment type="function">
    <text evidence="7 8">Forms an icosahedral capsid with a T=7 symmetry and a 50 nm diameter. The capsid is composed of 72 pentamers linked to each other by disulfide bonds and associated with L2 proteins. Binds to heparan sulfate proteoglycans on cell surface of basal layer keratinocytes to provide initial virion attachment. This binding mediates a conformational change in the virus capsid that facilitates efficient infection. The virion enters the host cell via endocytosis. During virus trafficking, L1 protein dissociates from the viral DNA and the genomic DNA is released to the host nucleus. The virion assembly takes place within the cell nucleus. Encapsulates the genomic DNA together with protein L2.</text>
</comment>
<dbReference type="HAMAP" id="MF_04002">
    <property type="entry name" value="PPV_L1"/>
    <property type="match status" value="1"/>
</dbReference>
<keyword evidence="7" id="KW-1164">Virus endocytosis by host</keyword>
<evidence type="ECO:0000256" key="5">
    <source>
        <dbReference type="ARBA" id="ARBA00022921"/>
    </source>
</evidence>
<comment type="subunit">
    <text evidence="7">Self-assembles into homopentamers. The capsid has an icosahedral symmetry and consists of 72 capsomers, with each capsomer being a pentamer of L1. Interacts with the minor capsid protein L2; this interaction is necessary for viral genome encapsidation. Interacts with protein E2; this interaction enhances E2-dependent replication and transcription activation.</text>
</comment>
<organism evidence="9">
    <name type="scientific">Human papillomavirus</name>
    <dbReference type="NCBI Taxonomy" id="10566"/>
    <lineage>
        <taxon>Viruses</taxon>
        <taxon>Monodnaviria</taxon>
        <taxon>Shotokuvirae</taxon>
        <taxon>Cossaviricota</taxon>
        <taxon>Papovaviricetes</taxon>
        <taxon>Zurhausenvirales</taxon>
        <taxon>Papillomaviridae</taxon>
    </lineage>
</organism>
<keyword evidence="4 7" id="KW-0946">Virion</keyword>
<keyword evidence="6 7" id="KW-1160">Virus entry into host cell</keyword>
<comment type="similarity">
    <text evidence="7 8">Belongs to the papillomaviridae L1 protein family.</text>
</comment>
<evidence type="ECO:0000256" key="3">
    <source>
        <dbReference type="ARBA" id="ARBA00022804"/>
    </source>
</evidence>
<keyword evidence="7" id="KW-1048">Host nucleus</keyword>
<gene>
    <name evidence="7 8" type="primary">L1</name>
</gene>
<feature type="disulfide bond" description="Interchain (with Cys-205)" evidence="7">
    <location>
        <position position="472"/>
    </location>
</feature>
<evidence type="ECO:0000256" key="7">
    <source>
        <dbReference type="HAMAP-Rule" id="MF_04002"/>
    </source>
</evidence>
<evidence type="ECO:0000256" key="6">
    <source>
        <dbReference type="ARBA" id="ARBA00023296"/>
    </source>
</evidence>
<evidence type="ECO:0000256" key="4">
    <source>
        <dbReference type="ARBA" id="ARBA00022844"/>
    </source>
</evidence>
<evidence type="ECO:0000313" key="9">
    <source>
        <dbReference type="EMBL" id="AYA94598.1"/>
    </source>
</evidence>
<dbReference type="EMBL" id="MH777360">
    <property type="protein sequence ID" value="AYA94598.1"/>
    <property type="molecule type" value="Genomic_DNA"/>
</dbReference>
<sequence>MLIAVIIIYILLCGVGGNANAQTFIISLQMALWTQQNGKLYLPPPRPVARVLSTDEYVTNTNLFFYASTDRLLQVGHPYFEVRNGDGDKVEVPKVSGNQYRVLRIALPDPNKFALVEPSIYNPDHERLVWRLRGMEVGRGGPLGVATTGNPLFNKFGDTENPNTYPRGQTDDNRQSVSVDPKQTQLFMVGCTPPIGAHWDIAEFCEGHQAQPGECPPIQLINSIIEDGDMCDIGFGACNFKSLQQDRSGVPLDIVESICKYPDILKMTKDTYGDELFFYGRREQLYARHYFSRAGTMGDSIPLPTKDTAFYRRPKTEQQQNDVASHIYYATPSGSLTSSDSQLFNRPYWLQKAQGPNNGICWGNQLFLTYVDNTRNTNFTISVYKEGQAGAQPDQNYMYKAADFKQYMRHVEEVELEFIFQLCKVSLDADILAHIHVMNPSILDEWQLAFVPPAPQSIEDQYRFLQSMATKCPVPNAAQESDDPYKRYSFWNINLTEKFSADLNQFPLGRRFLYQSGLLTRKRVRSDQSVPKRVKRKRTK</sequence>
<dbReference type="PRINTS" id="PR00865">
    <property type="entry name" value="HPVCAPSIDL1"/>
</dbReference>
<evidence type="ECO:0000256" key="1">
    <source>
        <dbReference type="ARBA" id="ARBA00022561"/>
    </source>
</evidence>
<protein>
    <recommendedName>
        <fullName evidence="7 8">Major capsid protein L1</fullName>
    </recommendedName>
</protein>
<dbReference type="GO" id="GO:0019062">
    <property type="term" value="P:virion attachment to host cell"/>
    <property type="evidence" value="ECO:0007669"/>
    <property type="project" value="UniProtKB-UniRule"/>
</dbReference>
<keyword evidence="7" id="KW-1015">Disulfide bond</keyword>
<dbReference type="InterPro" id="IPR036973">
    <property type="entry name" value="Capsid_L1_sf_Papillomavir"/>
</dbReference>
<dbReference type="Pfam" id="PF00500">
    <property type="entry name" value="Late_protein_L1"/>
    <property type="match status" value="1"/>
</dbReference>
<dbReference type="SUPFAM" id="SSF88648">
    <property type="entry name" value="Group I dsDNA viruses"/>
    <property type="match status" value="1"/>
</dbReference>
<dbReference type="GO" id="GO:0075509">
    <property type="term" value="P:endocytosis involved in viral entry into host cell"/>
    <property type="evidence" value="ECO:0007669"/>
    <property type="project" value="UniProtKB-KW"/>
</dbReference>
<dbReference type="GO" id="GO:0039620">
    <property type="term" value="C:T=7 icosahedral viral capsid"/>
    <property type="evidence" value="ECO:0007669"/>
    <property type="project" value="UniProtKB-UniRule"/>
</dbReference>